<evidence type="ECO:0000313" key="13">
    <source>
        <dbReference type="EMBL" id="MFA1611186.1"/>
    </source>
</evidence>
<keyword evidence="5" id="KW-0574">Periplasm</keyword>
<dbReference type="Proteomes" id="UP001570511">
    <property type="component" value="Unassembled WGS sequence"/>
</dbReference>
<dbReference type="RefSeq" id="WP_372389288.1">
    <property type="nucleotide sequence ID" value="NZ_JBGNYA010000001.1"/>
</dbReference>
<dbReference type="Gene3D" id="2.60.40.420">
    <property type="entry name" value="Cupredoxins - blue copper proteins"/>
    <property type="match status" value="2"/>
</dbReference>
<evidence type="ECO:0000256" key="1">
    <source>
        <dbReference type="ARBA" id="ARBA00004370"/>
    </source>
</evidence>
<reference evidence="13 14" key="1">
    <citation type="submission" date="2024-08" db="EMBL/GenBank/DDBJ databases">
        <title>Halobellus sp. MBLA0158 whole genome sequence.</title>
        <authorList>
            <person name="Hwang C.Y."/>
            <person name="Cho E.-S."/>
            <person name="Seo M.-J."/>
        </authorList>
    </citation>
    <scope>NUCLEOTIDE SEQUENCE [LARGE SCALE GENOMIC DNA]</scope>
    <source>
        <strain evidence="13 14">MBLA0158</strain>
    </source>
</reference>
<evidence type="ECO:0000256" key="6">
    <source>
        <dbReference type="ARBA" id="ARBA00022982"/>
    </source>
</evidence>
<feature type="binding site" evidence="9">
    <location>
        <position position="293"/>
    </location>
    <ligand>
        <name>Cu cation</name>
        <dbReference type="ChEBI" id="CHEBI:23378"/>
    </ligand>
</feature>
<evidence type="ECO:0000256" key="3">
    <source>
        <dbReference type="ARBA" id="ARBA00022448"/>
    </source>
</evidence>
<keyword evidence="3" id="KW-0813">Transport</keyword>
<feature type="binding site" evidence="9">
    <location>
        <position position="285"/>
    </location>
    <ligand>
        <name>Cu cation</name>
        <dbReference type="ChEBI" id="CHEBI:23378"/>
    </ligand>
</feature>
<dbReference type="EMBL" id="JBGNYA010000001">
    <property type="protein sequence ID" value="MFA1611186.1"/>
    <property type="molecule type" value="Genomic_DNA"/>
</dbReference>
<dbReference type="Pfam" id="PF00127">
    <property type="entry name" value="Copper-bind"/>
    <property type="match status" value="2"/>
</dbReference>
<comment type="caution">
    <text evidence="13">The sequence shown here is derived from an EMBL/GenBank/DDBJ whole genome shotgun (WGS) entry which is preliminary data.</text>
</comment>
<comment type="cofactor">
    <cofactor evidence="9">
        <name>Cu cation</name>
        <dbReference type="ChEBI" id="CHEBI:23378"/>
    </cofactor>
    <text evidence="9">Binds 1 copper ion per subunit.</text>
</comment>
<gene>
    <name evidence="13" type="ORF">OS889_09230</name>
</gene>
<dbReference type="InterPro" id="IPR000923">
    <property type="entry name" value="BlueCu_1"/>
</dbReference>
<feature type="binding site" evidence="9">
    <location>
        <position position="245"/>
    </location>
    <ligand>
        <name>Cu cation</name>
        <dbReference type="ChEBI" id="CHEBI:23378"/>
    </ligand>
</feature>
<evidence type="ECO:0000256" key="8">
    <source>
        <dbReference type="ARBA" id="ARBA00023136"/>
    </source>
</evidence>
<keyword evidence="11" id="KW-1133">Transmembrane helix</keyword>
<feature type="domain" description="Blue (type 1) copper" evidence="12">
    <location>
        <begin position="214"/>
        <end position="299"/>
    </location>
</feature>
<evidence type="ECO:0000256" key="2">
    <source>
        <dbReference type="ARBA" id="ARBA00004418"/>
    </source>
</evidence>
<dbReference type="GO" id="GO:0046872">
    <property type="term" value="F:metal ion binding"/>
    <property type="evidence" value="ECO:0007669"/>
    <property type="project" value="UniProtKB-KW"/>
</dbReference>
<keyword evidence="6" id="KW-0249">Electron transport</keyword>
<keyword evidence="7 9" id="KW-0186">Copper</keyword>
<feature type="binding site" evidence="9">
    <location>
        <position position="288"/>
    </location>
    <ligand>
        <name>Cu cation</name>
        <dbReference type="ChEBI" id="CHEBI:23378"/>
    </ligand>
</feature>
<dbReference type="PANTHER" id="PTHR34192">
    <property type="entry name" value="PLASTOCYANIN MAJOR ISOFORM, CHLOROPLASTIC-RELATED"/>
    <property type="match status" value="1"/>
</dbReference>
<proteinExistence type="predicted"/>
<keyword evidence="8 11" id="KW-0472">Membrane</keyword>
<dbReference type="InterPro" id="IPR028871">
    <property type="entry name" value="BlueCu_1_BS"/>
</dbReference>
<dbReference type="NCBIfam" id="TIGR03102">
    <property type="entry name" value="halo_cynanin"/>
    <property type="match status" value="2"/>
</dbReference>
<evidence type="ECO:0000256" key="11">
    <source>
        <dbReference type="SAM" id="Phobius"/>
    </source>
</evidence>
<feature type="transmembrane region" description="Helical" evidence="11">
    <location>
        <begin position="392"/>
        <end position="412"/>
    </location>
</feature>
<feature type="compositionally biased region" description="Acidic residues" evidence="10">
    <location>
        <begin position="355"/>
        <end position="365"/>
    </location>
</feature>
<dbReference type="PANTHER" id="PTHR34192:SF10">
    <property type="entry name" value="PLASTOCYANIN MAJOR ISOFORM, CHLOROPLASTIC-RELATED"/>
    <property type="match status" value="1"/>
</dbReference>
<dbReference type="PRINTS" id="PR00155">
    <property type="entry name" value="AMICYANIN"/>
</dbReference>
<evidence type="ECO:0000256" key="10">
    <source>
        <dbReference type="SAM" id="MobiDB-lite"/>
    </source>
</evidence>
<keyword evidence="14" id="KW-1185">Reference proteome</keyword>
<dbReference type="GO" id="GO:0042597">
    <property type="term" value="C:periplasmic space"/>
    <property type="evidence" value="ECO:0007669"/>
    <property type="project" value="UniProtKB-SubCell"/>
</dbReference>
<dbReference type="InterPro" id="IPR006311">
    <property type="entry name" value="TAT_signal"/>
</dbReference>
<evidence type="ECO:0000256" key="7">
    <source>
        <dbReference type="ARBA" id="ARBA00023008"/>
    </source>
</evidence>
<feature type="transmembrane region" description="Helical" evidence="11">
    <location>
        <begin position="325"/>
        <end position="344"/>
    </location>
</feature>
<dbReference type="InterPro" id="IPR002386">
    <property type="entry name" value="Amicyanin/Pseudoazurin"/>
</dbReference>
<dbReference type="PROSITE" id="PS51318">
    <property type="entry name" value="TAT"/>
    <property type="match status" value="1"/>
</dbReference>
<dbReference type="CDD" id="cd04220">
    <property type="entry name" value="Halocyanin"/>
    <property type="match status" value="2"/>
</dbReference>
<evidence type="ECO:0000259" key="12">
    <source>
        <dbReference type="Pfam" id="PF00127"/>
    </source>
</evidence>
<evidence type="ECO:0000256" key="4">
    <source>
        <dbReference type="ARBA" id="ARBA00022723"/>
    </source>
</evidence>
<dbReference type="SUPFAM" id="SSF49503">
    <property type="entry name" value="Cupredoxins"/>
    <property type="match status" value="2"/>
</dbReference>
<feature type="domain" description="Blue (type 1) copper" evidence="12">
    <location>
        <begin position="74"/>
        <end position="159"/>
    </location>
</feature>
<dbReference type="PROSITE" id="PS00196">
    <property type="entry name" value="COPPER_BLUE"/>
    <property type="match status" value="2"/>
</dbReference>
<dbReference type="InterPro" id="IPR008972">
    <property type="entry name" value="Cupredoxin"/>
</dbReference>
<sequence length="423" mass="43771">MIGKDTSVSRRGLLRAAAGSATAVAAGTAATGAATAQEYGGWFTSNARGGAVDNYDGTTVDRTGQDQVTIQVGSQGNGGSFAYGPPAVEISPGTEVVFEWVSNTHNILVESQPDGAGWEGYEAIENQGFSYTHTFETEGIYKYYCEPHLSLGMKAAIVVSSGSGSGGGESGGGVAVGNYDGWFTSDASGGAVSNYDGTTVDRTGQDEVTIQVGSQGNGGSFAYGPAAVRVSPGTTVNFEWVSNTHNILVESQPDGAGWEGYEAIENQGFSYSHTFETQGIYKYYCEPHLSLGMKAAVVVGPAPSGAGGDGGPTGTVGGGISLWEVLFSGTILLGMLAPIIASFYRGEDAGEVEYEPSFGEDDEETGTGTPEAPPEEPVAEIGHDDYDPVGTASLIVVYFLILLGLWVFIYFVEFLGNGPTVIG</sequence>
<keyword evidence="11" id="KW-0812">Transmembrane</keyword>
<evidence type="ECO:0000256" key="5">
    <source>
        <dbReference type="ARBA" id="ARBA00022764"/>
    </source>
</evidence>
<comment type="subcellular location">
    <subcellularLocation>
        <location evidence="1">Membrane</location>
    </subcellularLocation>
    <subcellularLocation>
        <location evidence="2">Periplasm</location>
    </subcellularLocation>
</comment>
<protein>
    <submittedName>
        <fullName evidence="13">Halocyanin domain-containing protein</fullName>
    </submittedName>
</protein>
<dbReference type="GO" id="GO:0016020">
    <property type="term" value="C:membrane"/>
    <property type="evidence" value="ECO:0007669"/>
    <property type="project" value="UniProtKB-SubCell"/>
</dbReference>
<keyword evidence="4 9" id="KW-0479">Metal-binding</keyword>
<dbReference type="InterPro" id="IPR017533">
    <property type="entry name" value="Halocyanin"/>
</dbReference>
<dbReference type="AlphaFoldDB" id="A0ABD5MGK9"/>
<evidence type="ECO:0000256" key="9">
    <source>
        <dbReference type="PIRSR" id="PIRSR602386-1"/>
    </source>
</evidence>
<evidence type="ECO:0000313" key="14">
    <source>
        <dbReference type="Proteomes" id="UP001570511"/>
    </source>
</evidence>
<name>A0ABD5MGK9_9EURY</name>
<organism evidence="13 14">
    <name type="scientific">Halobellus rubicundus</name>
    <dbReference type="NCBI Taxonomy" id="2996466"/>
    <lineage>
        <taxon>Archaea</taxon>
        <taxon>Methanobacteriati</taxon>
        <taxon>Methanobacteriota</taxon>
        <taxon>Stenosarchaea group</taxon>
        <taxon>Halobacteria</taxon>
        <taxon>Halobacteriales</taxon>
        <taxon>Haloferacaceae</taxon>
        <taxon>Halobellus</taxon>
    </lineage>
</organism>
<accession>A0ABD5MGK9</accession>
<feature type="region of interest" description="Disordered" evidence="10">
    <location>
        <begin position="355"/>
        <end position="380"/>
    </location>
</feature>